<dbReference type="InterPro" id="IPR001173">
    <property type="entry name" value="Glyco_trans_2-like"/>
</dbReference>
<evidence type="ECO:0000313" key="3">
    <source>
        <dbReference type="Proteomes" id="UP000483379"/>
    </source>
</evidence>
<dbReference type="CDD" id="cd04186">
    <property type="entry name" value="GT_2_like_c"/>
    <property type="match status" value="1"/>
</dbReference>
<keyword evidence="3" id="KW-1185">Reference proteome</keyword>
<reference evidence="2 3" key="1">
    <citation type="submission" date="2020-02" db="EMBL/GenBank/DDBJ databases">
        <title>Genome sequences of Thiorhodococcus mannitoliphagus and Thiorhodococcus minor, purple sulfur photosynthetic bacteria in the gammaproteobacterial family, Chromatiaceae.</title>
        <authorList>
            <person name="Aviles F.A."/>
            <person name="Meyer T.E."/>
            <person name="Kyndt J.A."/>
        </authorList>
    </citation>
    <scope>NUCLEOTIDE SEQUENCE [LARGE SCALE GENOMIC DNA]</scope>
    <source>
        <strain evidence="2 3">DSM 11518</strain>
    </source>
</reference>
<dbReference type="RefSeq" id="WP_164454359.1">
    <property type="nucleotide sequence ID" value="NZ_JAAIJQ010000066.1"/>
</dbReference>
<accession>A0A6M0K2B9</accession>
<proteinExistence type="predicted"/>
<dbReference type="Gene3D" id="3.90.550.10">
    <property type="entry name" value="Spore Coat Polysaccharide Biosynthesis Protein SpsA, Chain A"/>
    <property type="match status" value="1"/>
</dbReference>
<comment type="caution">
    <text evidence="2">The sequence shown here is derived from an EMBL/GenBank/DDBJ whole genome shotgun (WGS) entry which is preliminary data.</text>
</comment>
<name>A0A6M0K2B9_9GAMM</name>
<dbReference type="PANTHER" id="PTHR43179:SF7">
    <property type="entry name" value="RHAMNOSYLTRANSFERASE WBBL"/>
    <property type="match status" value="1"/>
</dbReference>
<sequence length="304" mass="33590">MTPRLTPRVSVIVVNYNAGALLGQCVTAALGSDIPVEVIVSDNGSTDESLERLRQAWSEDSRLAVIENGANLGFAKANNKALPQTGADYLLFLNPDCLVAPETLGLVQAFLERHPEVGMAGCLVLDPDGSEQVACRRSIPDPWIALKRILHLDRLGQGSAGRRLNHNRAPLPEGPIEVEAISGSFMMVRRTALDAVGPLDEGYFLHCEDLDWFVRFHQAGWKIALVPKARVTHYKGSCSTSTPIAVERHKHQGMARFFRKHQARRYPRPFGWLVLVGIRLHFWLKAASLAARGLWRKRHGEAAG</sequence>
<dbReference type="SUPFAM" id="SSF53448">
    <property type="entry name" value="Nucleotide-diphospho-sugar transferases"/>
    <property type="match status" value="1"/>
</dbReference>
<dbReference type="Pfam" id="PF00535">
    <property type="entry name" value="Glycos_transf_2"/>
    <property type="match status" value="1"/>
</dbReference>
<gene>
    <name evidence="2" type="ORF">G3446_18730</name>
</gene>
<dbReference type="AlphaFoldDB" id="A0A6M0K2B9"/>
<dbReference type="PANTHER" id="PTHR43179">
    <property type="entry name" value="RHAMNOSYLTRANSFERASE WBBL"/>
    <property type="match status" value="1"/>
</dbReference>
<feature type="domain" description="Glycosyltransferase 2-like" evidence="1">
    <location>
        <begin position="10"/>
        <end position="161"/>
    </location>
</feature>
<organism evidence="2 3">
    <name type="scientific">Thiorhodococcus minor</name>
    <dbReference type="NCBI Taxonomy" id="57489"/>
    <lineage>
        <taxon>Bacteria</taxon>
        <taxon>Pseudomonadati</taxon>
        <taxon>Pseudomonadota</taxon>
        <taxon>Gammaproteobacteria</taxon>
        <taxon>Chromatiales</taxon>
        <taxon>Chromatiaceae</taxon>
        <taxon>Thiorhodococcus</taxon>
    </lineage>
</organism>
<keyword evidence="2" id="KW-0808">Transferase</keyword>
<evidence type="ECO:0000313" key="2">
    <source>
        <dbReference type="EMBL" id="NEV63896.1"/>
    </source>
</evidence>
<protein>
    <submittedName>
        <fullName evidence="2">Glycosyltransferase family 2 protein</fullName>
    </submittedName>
</protein>
<dbReference type="Proteomes" id="UP000483379">
    <property type="component" value="Unassembled WGS sequence"/>
</dbReference>
<dbReference type="EMBL" id="JAAIJQ010000066">
    <property type="protein sequence ID" value="NEV63896.1"/>
    <property type="molecule type" value="Genomic_DNA"/>
</dbReference>
<dbReference type="GO" id="GO:0016740">
    <property type="term" value="F:transferase activity"/>
    <property type="evidence" value="ECO:0007669"/>
    <property type="project" value="UniProtKB-KW"/>
</dbReference>
<dbReference type="InterPro" id="IPR029044">
    <property type="entry name" value="Nucleotide-diphossugar_trans"/>
</dbReference>
<evidence type="ECO:0000259" key="1">
    <source>
        <dbReference type="Pfam" id="PF00535"/>
    </source>
</evidence>